<dbReference type="RefSeq" id="WP_029446106.1">
    <property type="nucleotide sequence ID" value="NZ_CP009976.1"/>
</dbReference>
<accession>A0AAU8S2X4</accession>
<feature type="domain" description="DUF7737" evidence="3">
    <location>
        <begin position="1562"/>
        <end position="1661"/>
    </location>
</feature>
<evidence type="ECO:0000259" key="1">
    <source>
        <dbReference type="Pfam" id="PF13569"/>
    </source>
</evidence>
<gene>
    <name evidence="4" type="ORF">M666_12430</name>
</gene>
<dbReference type="InterPro" id="IPR043782">
    <property type="entry name" value="DUF5724"/>
</dbReference>
<dbReference type="Proteomes" id="UP000030786">
    <property type="component" value="Chromosome"/>
</dbReference>
<dbReference type="Pfam" id="PF13569">
    <property type="entry name" value="DUF4132"/>
    <property type="match status" value="1"/>
</dbReference>
<reference evidence="4 5" key="1">
    <citation type="journal article" date="2014" name="Environ. Microbiol.">
        <title>Contrasting genomic patterns and infection strategies of two co-existing Bacteroidetes podovirus genera.</title>
        <authorList>
            <person name="Holmfeldt K."/>
            <person name="Howard-Varona C."/>
            <person name="Solonenko N."/>
            <person name="Sullivan M.B."/>
        </authorList>
    </citation>
    <scope>NUCLEOTIDE SEQUENCE [LARGE SCALE GENOMIC DNA]</scope>
    <source>
        <strain evidence="4 5">18</strain>
    </source>
</reference>
<evidence type="ECO:0008006" key="6">
    <source>
        <dbReference type="Google" id="ProtNLM"/>
    </source>
</evidence>
<evidence type="ECO:0000259" key="3">
    <source>
        <dbReference type="Pfam" id="PF24879"/>
    </source>
</evidence>
<evidence type="ECO:0000313" key="5">
    <source>
        <dbReference type="Proteomes" id="UP000030786"/>
    </source>
</evidence>
<evidence type="ECO:0000259" key="2">
    <source>
        <dbReference type="Pfam" id="PF18991"/>
    </source>
</evidence>
<dbReference type="EMBL" id="CP009976">
    <property type="protein sequence ID" value="AIZ42319.1"/>
    <property type="molecule type" value="Genomic_DNA"/>
</dbReference>
<dbReference type="Pfam" id="PF18991">
    <property type="entry name" value="DUF5724"/>
    <property type="match status" value="1"/>
</dbReference>
<proteinExistence type="predicted"/>
<dbReference type="GeneID" id="78061546"/>
<name>A0AAU8S2X4_9FLAO</name>
<dbReference type="InterPro" id="IPR025406">
    <property type="entry name" value="DUF4132"/>
</dbReference>
<protein>
    <recommendedName>
        <fullName evidence="6">DUF4132 domain-containing protein</fullName>
    </recommendedName>
</protein>
<dbReference type="Pfam" id="PF24879">
    <property type="entry name" value="DUF7737"/>
    <property type="match status" value="1"/>
</dbReference>
<dbReference type="KEGG" id="cbat:M666_12430"/>
<feature type="domain" description="DUF4132" evidence="1">
    <location>
        <begin position="1297"/>
        <end position="1471"/>
    </location>
</feature>
<organism evidence="4 5">
    <name type="scientific">Cellulophaga baltica 18</name>
    <dbReference type="NCBI Taxonomy" id="1348584"/>
    <lineage>
        <taxon>Bacteria</taxon>
        <taxon>Pseudomonadati</taxon>
        <taxon>Bacteroidota</taxon>
        <taxon>Flavobacteriia</taxon>
        <taxon>Flavobacteriales</taxon>
        <taxon>Flavobacteriaceae</taxon>
        <taxon>Cellulophaga</taxon>
    </lineage>
</organism>
<feature type="domain" description="DUF5724" evidence="2">
    <location>
        <begin position="59"/>
        <end position="1257"/>
    </location>
</feature>
<sequence length="1663" mass="190636">MIPFEKAQAYIKKHKKEKLTDTDFKKFSRPYEILGLIIADLLKPRQQHETIAIFSNVFDDATTVNPWTTEEGMRLGLVLYGEVQTPYLAAMWSVFDYLPYQTGYNRRAFRAKVNTQHLYNKLNYFRSFLAFSRKGFGALSLVEQFQYSTYYDHKNSYFFGTVLQHKPELVLEVVKDILQAEDEIGGVSRDIIKGLLLTQKEEHWELVSKLLLAAQRQEGLRQTILESLDETSHGALKHIIGVILEHDLTRFSSVVRAVDTWFGFGWEAPKKATIKRILELSQQYILNLKDIDTLLKSDDNIEIYVGLWAIALIDVDVANQKALELVYTTDTLEKKLLGLYFVSQTQRTNKSIVDYYKKELGKNPALDYWLTVNLPALEIDEELFTRIQKVAEGLPKEGKVYDGKVFSWLSFTVQPNFFFNFMIRNAKEDQLSLLAANISNLPSEVRESYIRKIFPDHYTYSFGYNYGNTTPKQLALSPDAWQRNLAHQAIRDRNESVMATGIQVFHYMPLYQEDLAIVEDLLGRKNKSLRAGLIKLLIKQPEKTFKESTQHLITAKSVDQRLAALEMLTLVAEEEKYPIFVQEQIALFKERPKHSKNESVLLGKFSKTKNGYGYSNGFGAVDYHNLSPLYTPQRKFDDKKSFFNKLGITTANFKFRAFIDEPKIVTAVNNLIALVQEHRNHEYQFEAYDGETSTTLIGNSIQEIKRIKDEVGPEVHLQNIPLAAVWIKWYEESNLNDFEMFSAIRYINRINAPYGNYKALEEYTKQYVPDLTQINLTIPERSYYSTNSRYTKILKRLFNAYADRAAVLSFKLDLWEDTIANFPEDLKTSKFSYGNRYGHDNYHWIDVIDGLVCVINEEELKKFADEAQLKRFWDIKMFLVAQYIGYPKPITNIIDATEKRNTSRGLVLPFTTISLLLFQKNLITEDDLLFQALNSAELMAMLDGAQNYRIRNGNLDISLIPKGIFKDLKTNILSVELERGDLATEASEYISSLSKVEGVAYVFKILQRMGKDTFERGYSYYGDTKKSKFSAILKKSVLKETESYADFATLADEANIPKKRLVELACYATQWAGFVGEYLGLEKLEDAVWWFQAHASDYMSSEKETIISRYSNIPKSDFSIGAIDIDWFNKVYKSIGKANWKILHDAAKYITDGNGHRQVKLYSSVMLGEVKITETLKKITEKRDKDYVRALGLIPLSKTIPEKDLLKRYNLLQQFLKESKQFGAQRQESEKNAVEIALDNLSRNAGFQDRVRFSWAMESKATIAIMENAVLTFDDAVIELVITDQGKTDIVVTKGDKKQKSIPAKYKKDKQVLALKEGKSYLSKQYSRTRLSLENAMVNEDKFTAAEIHKIMQHPIVKVMLSKLVLFSPEKEISGFYANGVLTDTEGKKHSLKEDAVLVIAHPSHLYKAVQWDLYQKYLFAERLVQPFKQVFRELYLVTKDELELGAKSERYQGHQIQPQKTVALLRGRGWTVSHEDGLQKVYHKLGLMATMYAMADWFSPADTEAPTLEHIVFYSLENYKPIPLKDVPTVVFSEIMRDIDLVVSVAHVGGVDPEASHSTLQMRAALATESAQLFKLKNITVKERHILVAGTLGEYSIHLGSGQVSKNGLSLAILPVHSQHRGRMFLPFVDDDPKSAEIISKIKLLSEDNKIQDPTILAQINS</sequence>
<evidence type="ECO:0000313" key="4">
    <source>
        <dbReference type="EMBL" id="AIZ42319.1"/>
    </source>
</evidence>
<dbReference type="InterPro" id="IPR056639">
    <property type="entry name" value="DUF7737"/>
</dbReference>